<gene>
    <name evidence="5" type="ORF">F8M41_008241</name>
</gene>
<comment type="caution">
    <text evidence="5">The sequence shown here is derived from an EMBL/GenBank/DDBJ whole genome shotgun (WGS) entry which is preliminary data.</text>
</comment>
<dbReference type="GO" id="GO:0005524">
    <property type="term" value="F:ATP binding"/>
    <property type="evidence" value="ECO:0007669"/>
    <property type="project" value="InterPro"/>
</dbReference>
<dbReference type="GO" id="GO:0016887">
    <property type="term" value="F:ATP hydrolysis activity"/>
    <property type="evidence" value="ECO:0007669"/>
    <property type="project" value="InterPro"/>
</dbReference>
<sequence>MAIRFLDNKTVQKLRAFHVSSVVQCVVELAQNSLDAMATTIEIHVDMTKYFIQVIDDGNGIPPTDMDKLAQRHATSKCHSLEDLAHIKTYGFRGEALASLAEVSIMEIISKHTDYYDTYCVIIKGGHRLQLGPTRNSERAKPGTIAIIRDLFYMYPVRRKMQSINTLANELENVKKAVEILALINPQVAFTLVDASIDRKIVNTRKASSTIPTISTFRQLYGASLAQNLESVYAEEDEIRIDGFFSLKGLHIKNHQYFYVNKRFIANNELYKLIDDLFNQSNFGKKFNEDLILKSRSEFPGKSKKNLLTKSLEKHPIFFIHITCPTTDYDISLDPAKNIIEFENWSKIMDLLSGLVTQFLLCYGFLTQDLVTSDVKNIAASTNDNKKSRIKHSCDLPLSFEDVTHIKSGGKQQYIFQDEELKGGSYSMISKNINESENILATSKKTVKIKRNEYVKWTEPHAKHAFYIDTRTGNSYRNIPGQAKSTSENYTKTRIDRSRLRTSNDKNIIDNLYSTPWAKNALEKWDNPVFQSYETPIPLLKHISTCNKKSSVKSIFFSCNDLAQSDFVEHRFSKQDFAQAQVIGQVDDKFIACKLPYSLTVGPDLKDGTQQILVLVDQHAADERVRVEMLMKEFCDFKNKERMQNMNDNEVHQINSLVETIQINPPNKIILTEREVRVVKRFEANFNSWGIFFSDNMDTTLVSPHFIASSTDNDHIPIYVTHLPKMIADRCVDSRVTQELLRQHLYWLEDTGGIGINNVEVEKRLNANEQIDWKTIIRQCPRGIIDILNSKACRGAIKFNDKLTLNQCQELISELAFCDFPFQCAHGRPSMIPIIYLDEFAKTTQASCRNKPQFKHKKLYKMTEKSESTFNQLVKFSWKKRKINLEQFRQ</sequence>
<dbReference type="Pfam" id="PF01119">
    <property type="entry name" value="DNA_mis_repair"/>
    <property type="match status" value="1"/>
</dbReference>
<evidence type="ECO:0000313" key="5">
    <source>
        <dbReference type="EMBL" id="KAF0410780.1"/>
    </source>
</evidence>
<dbReference type="InterPro" id="IPR013507">
    <property type="entry name" value="DNA_mismatch_S5_2-like"/>
</dbReference>
<dbReference type="SUPFAM" id="SSF54211">
    <property type="entry name" value="Ribosomal protein S5 domain 2-like"/>
    <property type="match status" value="1"/>
</dbReference>
<keyword evidence="6" id="KW-1185">Reference proteome</keyword>
<dbReference type="NCBIfam" id="TIGR00585">
    <property type="entry name" value="mutl"/>
    <property type="match status" value="1"/>
</dbReference>
<evidence type="ECO:0000256" key="1">
    <source>
        <dbReference type="ARBA" id="ARBA00006082"/>
    </source>
</evidence>
<dbReference type="Gene3D" id="3.30.565.10">
    <property type="entry name" value="Histidine kinase-like ATPase, C-terminal domain"/>
    <property type="match status" value="1"/>
</dbReference>
<evidence type="ECO:0000259" key="3">
    <source>
        <dbReference type="SMART" id="SM00853"/>
    </source>
</evidence>
<dbReference type="PANTHER" id="PTHR10073">
    <property type="entry name" value="DNA MISMATCH REPAIR PROTEIN MLH, PMS, MUTL"/>
    <property type="match status" value="1"/>
</dbReference>
<reference evidence="5 6" key="1">
    <citation type="journal article" date="2019" name="Environ. Microbiol.">
        <title>At the nexus of three kingdoms: the genome of the mycorrhizal fungus Gigaspora margarita provides insights into plant, endobacterial and fungal interactions.</title>
        <authorList>
            <person name="Venice F."/>
            <person name="Ghignone S."/>
            <person name="Salvioli di Fossalunga A."/>
            <person name="Amselem J."/>
            <person name="Novero M."/>
            <person name="Xianan X."/>
            <person name="Sedzielewska Toro K."/>
            <person name="Morin E."/>
            <person name="Lipzen A."/>
            <person name="Grigoriev I.V."/>
            <person name="Henrissat B."/>
            <person name="Martin F.M."/>
            <person name="Bonfante P."/>
        </authorList>
    </citation>
    <scope>NUCLEOTIDE SEQUENCE [LARGE SCALE GENOMIC DNA]</scope>
    <source>
        <strain evidence="5 6">BEG34</strain>
    </source>
</reference>
<dbReference type="GO" id="GO:0030983">
    <property type="term" value="F:mismatched DNA binding"/>
    <property type="evidence" value="ECO:0007669"/>
    <property type="project" value="InterPro"/>
</dbReference>
<dbReference type="InterPro" id="IPR037198">
    <property type="entry name" value="MutL_C_sf"/>
</dbReference>
<dbReference type="GO" id="GO:0006298">
    <property type="term" value="P:mismatch repair"/>
    <property type="evidence" value="ECO:0007669"/>
    <property type="project" value="InterPro"/>
</dbReference>
<proteinExistence type="inferred from homology"/>
<dbReference type="InterPro" id="IPR014790">
    <property type="entry name" value="MutL_C"/>
</dbReference>
<dbReference type="PROSITE" id="PS00058">
    <property type="entry name" value="DNA_MISMATCH_REPAIR_1"/>
    <property type="match status" value="1"/>
</dbReference>
<dbReference type="SMART" id="SM01340">
    <property type="entry name" value="DNA_mis_repair"/>
    <property type="match status" value="1"/>
</dbReference>
<evidence type="ECO:0000256" key="2">
    <source>
        <dbReference type="ARBA" id="ARBA00022763"/>
    </source>
</evidence>
<feature type="domain" description="MutL C-terminal dimerisation" evidence="3">
    <location>
        <begin position="582"/>
        <end position="803"/>
    </location>
</feature>
<dbReference type="SUPFAM" id="SSF55874">
    <property type="entry name" value="ATPase domain of HSP90 chaperone/DNA topoisomerase II/histidine kinase"/>
    <property type="match status" value="1"/>
</dbReference>
<dbReference type="InterPro" id="IPR036890">
    <property type="entry name" value="HATPase_C_sf"/>
</dbReference>
<protein>
    <submittedName>
        <fullName evidence="5">Mismatch repair protein MLH3</fullName>
    </submittedName>
</protein>
<dbReference type="Pfam" id="PF13589">
    <property type="entry name" value="HATPase_c_3"/>
    <property type="match status" value="1"/>
</dbReference>
<dbReference type="Proteomes" id="UP000439903">
    <property type="component" value="Unassembled WGS sequence"/>
</dbReference>
<accession>A0A8H4A3S6</accession>
<dbReference type="InterPro" id="IPR002099">
    <property type="entry name" value="MutL/Mlh/PMS"/>
</dbReference>
<dbReference type="InterPro" id="IPR042120">
    <property type="entry name" value="MutL_C_dimsub"/>
</dbReference>
<comment type="similarity">
    <text evidence="1">Belongs to the DNA mismatch repair MutL/HexB family.</text>
</comment>
<dbReference type="GO" id="GO:0032300">
    <property type="term" value="C:mismatch repair complex"/>
    <property type="evidence" value="ECO:0007669"/>
    <property type="project" value="InterPro"/>
</dbReference>
<dbReference type="PANTHER" id="PTHR10073:SF47">
    <property type="entry name" value="DNA MISMATCH REPAIR PROTEIN MLH3"/>
    <property type="match status" value="1"/>
</dbReference>
<evidence type="ECO:0000313" key="6">
    <source>
        <dbReference type="Proteomes" id="UP000439903"/>
    </source>
</evidence>
<feature type="domain" description="DNA mismatch repair protein S5" evidence="4">
    <location>
        <begin position="217"/>
        <end position="361"/>
    </location>
</feature>
<dbReference type="SMART" id="SM00853">
    <property type="entry name" value="MutL_C"/>
    <property type="match status" value="1"/>
</dbReference>
<dbReference type="InterPro" id="IPR020568">
    <property type="entry name" value="Ribosomal_Su5_D2-typ_SF"/>
</dbReference>
<dbReference type="GO" id="GO:0140664">
    <property type="term" value="F:ATP-dependent DNA damage sensor activity"/>
    <property type="evidence" value="ECO:0007669"/>
    <property type="project" value="InterPro"/>
</dbReference>
<dbReference type="Gene3D" id="3.30.230.10">
    <property type="match status" value="1"/>
</dbReference>
<dbReference type="Gene3D" id="3.30.1540.20">
    <property type="entry name" value="MutL, C-terminal domain, dimerisation subdomain"/>
    <property type="match status" value="2"/>
</dbReference>
<evidence type="ECO:0000259" key="4">
    <source>
        <dbReference type="SMART" id="SM01340"/>
    </source>
</evidence>
<name>A0A8H4A3S6_GIGMA</name>
<dbReference type="SUPFAM" id="SSF118116">
    <property type="entry name" value="DNA mismatch repair protein MutL"/>
    <property type="match status" value="1"/>
</dbReference>
<dbReference type="AlphaFoldDB" id="A0A8H4A3S6"/>
<dbReference type="InterPro" id="IPR038973">
    <property type="entry name" value="MutL/Mlh/Pms-like"/>
</dbReference>
<organism evidence="5 6">
    <name type="scientific">Gigaspora margarita</name>
    <dbReference type="NCBI Taxonomy" id="4874"/>
    <lineage>
        <taxon>Eukaryota</taxon>
        <taxon>Fungi</taxon>
        <taxon>Fungi incertae sedis</taxon>
        <taxon>Mucoromycota</taxon>
        <taxon>Glomeromycotina</taxon>
        <taxon>Glomeromycetes</taxon>
        <taxon>Diversisporales</taxon>
        <taxon>Gigasporaceae</taxon>
        <taxon>Gigaspora</taxon>
    </lineage>
</organism>
<dbReference type="OrthoDB" id="429932at2759"/>
<keyword evidence="2" id="KW-0227">DNA damage</keyword>
<dbReference type="EMBL" id="WTPW01001860">
    <property type="protein sequence ID" value="KAF0410780.1"/>
    <property type="molecule type" value="Genomic_DNA"/>
</dbReference>
<dbReference type="InterPro" id="IPR014721">
    <property type="entry name" value="Ribsml_uS5_D2-typ_fold_subgr"/>
</dbReference>
<dbReference type="InterPro" id="IPR014762">
    <property type="entry name" value="DNA_mismatch_repair_CS"/>
</dbReference>